<dbReference type="Pfam" id="PF20067">
    <property type="entry name" value="SSL_N"/>
    <property type="match status" value="1"/>
</dbReference>
<evidence type="ECO:0000313" key="2">
    <source>
        <dbReference type="Proteomes" id="UP001652660"/>
    </source>
</evidence>
<reference evidence="2" key="1">
    <citation type="journal article" date="2025" name="Foods">
        <title>Unveiling the Microbial Signatures of Arabica Coffee Cherries: Insights into Ripeness Specific Diversity, Functional Traits, and Implications for Quality and Safety.</title>
        <authorList>
            <consortium name="RefSeq"/>
            <person name="Tenea G.N."/>
            <person name="Cifuentes V."/>
            <person name="Reyes P."/>
            <person name="Cevallos-Vallejos M."/>
        </authorList>
    </citation>
    <scope>NUCLEOTIDE SEQUENCE [LARGE SCALE GENOMIC DNA]</scope>
</reference>
<protein>
    <submittedName>
        <fullName evidence="3">Protein STRICTOSIDINE SYNTHASE-LIKE 4-like</fullName>
    </submittedName>
</protein>
<evidence type="ECO:0000256" key="1">
    <source>
        <dbReference type="SAM" id="Phobius"/>
    </source>
</evidence>
<sequence length="138" mass="14604">MAESTRIPSPSSSGGTSGERTKKSWWPFAFLASVLPVVVGVLVYQLDSFDPAPYPAHELTQKKPLIVPKSNPRMLKGAGIIGVGKLLGPEDIAYDPKSGVIYTGCEDGWINDSAADSIVADWINTGGRPLGVVCGHHS</sequence>
<accession>A0A6P6SCF5</accession>
<dbReference type="AlphaFoldDB" id="A0A6P6SCF5"/>
<gene>
    <name evidence="3" type="primary">LOC113687702</name>
</gene>
<keyword evidence="1" id="KW-1133">Transmembrane helix</keyword>
<name>A0A6P6SCF5_COFAR</name>
<feature type="transmembrane region" description="Helical" evidence="1">
    <location>
        <begin position="25"/>
        <end position="44"/>
    </location>
</feature>
<dbReference type="OrthoDB" id="5307922at2759"/>
<keyword evidence="1" id="KW-0812">Transmembrane</keyword>
<keyword evidence="1" id="KW-0472">Membrane</keyword>
<proteinExistence type="predicted"/>
<evidence type="ECO:0000313" key="3">
    <source>
        <dbReference type="RefSeq" id="XP_027061047.1"/>
    </source>
</evidence>
<organism evidence="2 3">
    <name type="scientific">Coffea arabica</name>
    <name type="common">Arabian coffee</name>
    <dbReference type="NCBI Taxonomy" id="13443"/>
    <lineage>
        <taxon>Eukaryota</taxon>
        <taxon>Viridiplantae</taxon>
        <taxon>Streptophyta</taxon>
        <taxon>Embryophyta</taxon>
        <taxon>Tracheophyta</taxon>
        <taxon>Spermatophyta</taxon>
        <taxon>Magnoliopsida</taxon>
        <taxon>eudicotyledons</taxon>
        <taxon>Gunneridae</taxon>
        <taxon>Pentapetalae</taxon>
        <taxon>asterids</taxon>
        <taxon>lamiids</taxon>
        <taxon>Gentianales</taxon>
        <taxon>Rubiaceae</taxon>
        <taxon>Ixoroideae</taxon>
        <taxon>Gardenieae complex</taxon>
        <taxon>Bertiereae - Coffeeae clade</taxon>
        <taxon>Coffeeae</taxon>
        <taxon>Coffea</taxon>
    </lineage>
</organism>
<keyword evidence="2" id="KW-1185">Reference proteome</keyword>
<dbReference type="GeneID" id="113687702"/>
<reference evidence="3" key="2">
    <citation type="submission" date="2025-08" db="UniProtKB">
        <authorList>
            <consortium name="RefSeq"/>
        </authorList>
    </citation>
    <scope>IDENTIFICATION</scope>
    <source>
        <tissue evidence="3">Leaves</tissue>
    </source>
</reference>
<dbReference type="Proteomes" id="UP001652660">
    <property type="component" value="Chromosome 5e"/>
</dbReference>
<dbReference type="RefSeq" id="XP_027061047.1">
    <property type="nucleotide sequence ID" value="XM_027205246.1"/>
</dbReference>